<reference evidence="1" key="2">
    <citation type="submission" date="2023-06" db="EMBL/GenBank/DDBJ databases">
        <authorList>
            <person name="Ma L."/>
            <person name="Liu K.-W."/>
            <person name="Li Z."/>
            <person name="Hsiao Y.-Y."/>
            <person name="Qi Y."/>
            <person name="Fu T."/>
            <person name="Tang G."/>
            <person name="Zhang D."/>
            <person name="Sun W.-H."/>
            <person name="Liu D.-K."/>
            <person name="Li Y."/>
            <person name="Chen G.-Z."/>
            <person name="Liu X.-D."/>
            <person name="Liao X.-Y."/>
            <person name="Jiang Y.-T."/>
            <person name="Yu X."/>
            <person name="Hao Y."/>
            <person name="Huang J."/>
            <person name="Zhao X.-W."/>
            <person name="Ke S."/>
            <person name="Chen Y.-Y."/>
            <person name="Wu W.-L."/>
            <person name="Hsu J.-L."/>
            <person name="Lin Y.-F."/>
            <person name="Huang M.-D."/>
            <person name="Li C.-Y."/>
            <person name="Huang L."/>
            <person name="Wang Z.-W."/>
            <person name="Zhao X."/>
            <person name="Zhong W.-Y."/>
            <person name="Peng D.-H."/>
            <person name="Ahmad S."/>
            <person name="Lan S."/>
            <person name="Zhang J.-S."/>
            <person name="Tsai W.-C."/>
            <person name="Van De Peer Y."/>
            <person name="Liu Z.-J."/>
        </authorList>
    </citation>
    <scope>NUCLEOTIDE SEQUENCE</scope>
    <source>
        <strain evidence="1">CP</strain>
        <tissue evidence="1">Leaves</tissue>
    </source>
</reference>
<protein>
    <submittedName>
        <fullName evidence="1">Uncharacterized protein</fullName>
    </submittedName>
</protein>
<name>A0AAV9BZ07_ACOCL</name>
<dbReference type="Proteomes" id="UP001180020">
    <property type="component" value="Unassembled WGS sequence"/>
</dbReference>
<evidence type="ECO:0000313" key="2">
    <source>
        <dbReference type="Proteomes" id="UP001180020"/>
    </source>
</evidence>
<accession>A0AAV9BZ07</accession>
<dbReference type="EMBL" id="JAUJYO010000022">
    <property type="protein sequence ID" value="KAK1281571.1"/>
    <property type="molecule type" value="Genomic_DNA"/>
</dbReference>
<proteinExistence type="predicted"/>
<comment type="caution">
    <text evidence="1">The sequence shown here is derived from an EMBL/GenBank/DDBJ whole genome shotgun (WGS) entry which is preliminary data.</text>
</comment>
<evidence type="ECO:0000313" key="1">
    <source>
        <dbReference type="EMBL" id="KAK1281571.1"/>
    </source>
</evidence>
<reference evidence="1" key="1">
    <citation type="journal article" date="2023" name="Nat. Commun.">
        <title>Diploid and tetraploid genomes of Acorus and the evolution of monocots.</title>
        <authorList>
            <person name="Ma L."/>
            <person name="Liu K.W."/>
            <person name="Li Z."/>
            <person name="Hsiao Y.Y."/>
            <person name="Qi Y."/>
            <person name="Fu T."/>
            <person name="Tang G.D."/>
            <person name="Zhang D."/>
            <person name="Sun W.H."/>
            <person name="Liu D.K."/>
            <person name="Li Y."/>
            <person name="Chen G.Z."/>
            <person name="Liu X.D."/>
            <person name="Liao X.Y."/>
            <person name="Jiang Y.T."/>
            <person name="Yu X."/>
            <person name="Hao Y."/>
            <person name="Huang J."/>
            <person name="Zhao X.W."/>
            <person name="Ke S."/>
            <person name="Chen Y.Y."/>
            <person name="Wu W.L."/>
            <person name="Hsu J.L."/>
            <person name="Lin Y.F."/>
            <person name="Huang M.D."/>
            <person name="Li C.Y."/>
            <person name="Huang L."/>
            <person name="Wang Z.W."/>
            <person name="Zhao X."/>
            <person name="Zhong W.Y."/>
            <person name="Peng D.H."/>
            <person name="Ahmad S."/>
            <person name="Lan S."/>
            <person name="Zhang J.S."/>
            <person name="Tsai W.C."/>
            <person name="Van de Peer Y."/>
            <person name="Liu Z.J."/>
        </authorList>
    </citation>
    <scope>NUCLEOTIDE SEQUENCE</scope>
    <source>
        <strain evidence="1">CP</strain>
    </source>
</reference>
<dbReference type="AlphaFoldDB" id="A0AAV9BZ07"/>
<gene>
    <name evidence="1" type="ORF">QJS10_CPB22g00304</name>
</gene>
<sequence>MIEEQVAIFLIVGHNVRNKYAMTDSNTLERPYPVISRSSKGMLETGSIEHPTTRFCRNTQPKFNELGLDFTWHSSMIHMFKLYIPSNISYAPSSSLKVNSSSMKSTDSKIDYACGRGLMTLHMAMTQQNYGWFLRCPARLRLKPKYEE</sequence>
<keyword evidence="2" id="KW-1185">Reference proteome</keyword>
<organism evidence="1 2">
    <name type="scientific">Acorus calamus</name>
    <name type="common">Sweet flag</name>
    <dbReference type="NCBI Taxonomy" id="4465"/>
    <lineage>
        <taxon>Eukaryota</taxon>
        <taxon>Viridiplantae</taxon>
        <taxon>Streptophyta</taxon>
        <taxon>Embryophyta</taxon>
        <taxon>Tracheophyta</taxon>
        <taxon>Spermatophyta</taxon>
        <taxon>Magnoliopsida</taxon>
        <taxon>Liliopsida</taxon>
        <taxon>Acoraceae</taxon>
        <taxon>Acorus</taxon>
    </lineage>
</organism>